<name>A0A679IBB6_9ENTE</name>
<proteinExistence type="predicted"/>
<dbReference type="KEGG" id="esg:EsVE80_24910"/>
<dbReference type="AlphaFoldDB" id="A0A679IBB6"/>
<protein>
    <submittedName>
        <fullName evidence="2">Membrane protein</fullName>
    </submittedName>
</protein>
<accession>A0A679IBB6</accession>
<feature type="transmembrane region" description="Helical" evidence="1">
    <location>
        <begin position="71"/>
        <end position="90"/>
    </location>
</feature>
<evidence type="ECO:0000313" key="3">
    <source>
        <dbReference type="Proteomes" id="UP000502998"/>
    </source>
</evidence>
<dbReference type="RefSeq" id="WP_137614767.1">
    <property type="nucleotide sequence ID" value="NZ_AP022822.1"/>
</dbReference>
<dbReference type="Proteomes" id="UP000502998">
    <property type="component" value="Chromosome"/>
</dbReference>
<dbReference type="InterPro" id="IPR018687">
    <property type="entry name" value="DUF2177_membr"/>
</dbReference>
<sequence>MSQFFKLFLTSAIVFLIFDLFWLLVVSKKMYQHFIGQLMGEVKLAPAVIFYVLYVIGVVFFVLLPGVEKQSILYTIGAGALFGLICYATYDLTNLATLKDWPVKMTIIDLAWGTGVTAVTSAIVYMIQANFFKGM</sequence>
<dbReference type="EMBL" id="AP022822">
    <property type="protein sequence ID" value="BCA86968.1"/>
    <property type="molecule type" value="Genomic_DNA"/>
</dbReference>
<keyword evidence="3" id="KW-1185">Reference proteome</keyword>
<keyword evidence="1" id="KW-0472">Membrane</keyword>
<gene>
    <name evidence="2" type="ORF">EsVE80_24910</name>
</gene>
<keyword evidence="1" id="KW-1133">Transmembrane helix</keyword>
<organism evidence="2 3">
    <name type="scientific">Enterococcus saigonensis</name>
    <dbReference type="NCBI Taxonomy" id="1805431"/>
    <lineage>
        <taxon>Bacteria</taxon>
        <taxon>Bacillati</taxon>
        <taxon>Bacillota</taxon>
        <taxon>Bacilli</taxon>
        <taxon>Lactobacillales</taxon>
        <taxon>Enterococcaceae</taxon>
        <taxon>Enterococcus</taxon>
    </lineage>
</organism>
<feature type="transmembrane region" description="Helical" evidence="1">
    <location>
        <begin position="44"/>
        <end position="64"/>
    </location>
</feature>
<feature type="transmembrane region" description="Helical" evidence="1">
    <location>
        <begin position="110"/>
        <end position="132"/>
    </location>
</feature>
<reference evidence="2 3" key="1">
    <citation type="submission" date="2020-02" db="EMBL/GenBank/DDBJ databases">
        <title>Characterization of vanA genotype vancomycin-resistant Enterococcus saigonensis VE80.</title>
        <authorList>
            <person name="Harada T."/>
            <person name="Motooka D."/>
            <person name="Nakamura S."/>
            <person name="Yamamoto Y."/>
            <person name="Kawahara R."/>
            <person name="Kawatsu K."/>
        </authorList>
    </citation>
    <scope>NUCLEOTIDE SEQUENCE [LARGE SCALE GENOMIC DNA]</scope>
    <source>
        <strain evidence="2 3">VE80</strain>
    </source>
</reference>
<dbReference type="Pfam" id="PF09945">
    <property type="entry name" value="DUF2177"/>
    <property type="match status" value="1"/>
</dbReference>
<feature type="transmembrane region" description="Helical" evidence="1">
    <location>
        <begin position="7"/>
        <end position="24"/>
    </location>
</feature>
<evidence type="ECO:0000313" key="2">
    <source>
        <dbReference type="EMBL" id="BCA86968.1"/>
    </source>
</evidence>
<evidence type="ECO:0000256" key="1">
    <source>
        <dbReference type="SAM" id="Phobius"/>
    </source>
</evidence>
<keyword evidence="1" id="KW-0812">Transmembrane</keyword>